<dbReference type="HOGENOM" id="CLU_036335_2_0_1"/>
<dbReference type="Proteomes" id="UP000001940">
    <property type="component" value="Chromosome V"/>
</dbReference>
<accession>Q86D26</accession>
<keyword evidence="8" id="KW-0969">Cilium</keyword>
<keyword evidence="6" id="KW-0552">Olfaction</keyword>
<dbReference type="PhylomeDB" id="Q86D26"/>
<organism evidence="20 21">
    <name type="scientific">Caenorhabditis elegans</name>
    <dbReference type="NCBI Taxonomy" id="6239"/>
    <lineage>
        <taxon>Eukaryota</taxon>
        <taxon>Metazoa</taxon>
        <taxon>Ecdysozoa</taxon>
        <taxon>Nematoda</taxon>
        <taxon>Chromadorea</taxon>
        <taxon>Rhabditida</taxon>
        <taxon>Rhabditina</taxon>
        <taxon>Rhabditomorpha</taxon>
        <taxon>Rhabditoidea</taxon>
        <taxon>Rhabditidae</taxon>
        <taxon>Peloderinae</taxon>
        <taxon>Caenorhabditis</taxon>
    </lineage>
</organism>
<evidence type="ECO:0000256" key="6">
    <source>
        <dbReference type="ARBA" id="ARBA00022725"/>
    </source>
</evidence>
<dbReference type="SMR" id="Q86D26"/>
<dbReference type="InterPro" id="IPR019428">
    <property type="entry name" value="7TM_GPCR_serpentine_rcpt_Str"/>
</dbReference>
<keyword evidence="10 20" id="KW-0675">Receptor</keyword>
<comment type="subcellular location">
    <subcellularLocation>
        <location evidence="1">Cell projection</location>
        <location evidence="1">Cilium membrane</location>
        <topology evidence="1">Multi-pass membrane protein</topology>
    </subcellularLocation>
</comment>
<dbReference type="Pfam" id="PF10326">
    <property type="entry name" value="7TM_GPCR_Str"/>
    <property type="match status" value="1"/>
</dbReference>
<dbReference type="PANTHER" id="PTHR22943">
    <property type="entry name" value="7-TRANSMEMBRANE DOMAIN RECEPTOR C.ELEGANS"/>
    <property type="match status" value="1"/>
</dbReference>
<dbReference type="SUPFAM" id="SSF81321">
    <property type="entry name" value="Family A G protein-coupled receptor-like"/>
    <property type="match status" value="1"/>
</dbReference>
<evidence type="ECO:0000256" key="2">
    <source>
        <dbReference type="ARBA" id="ARBA00022475"/>
    </source>
</evidence>
<keyword evidence="21" id="KW-1185">Reference proteome</keyword>
<dbReference type="GO" id="GO:0038022">
    <property type="term" value="F:G protein-coupled olfactory receptor activity"/>
    <property type="evidence" value="ECO:0000318"/>
    <property type="project" value="GO_Central"/>
</dbReference>
<dbReference type="FunCoup" id="Q86D26">
    <property type="interactions" value="2"/>
</dbReference>
<dbReference type="eggNOG" id="ENOG502T3FA">
    <property type="taxonomic scope" value="Eukaryota"/>
</dbReference>
<dbReference type="EMBL" id="BX284605">
    <property type="protein sequence ID" value="CAD60404.1"/>
    <property type="molecule type" value="Genomic_DNA"/>
</dbReference>
<feature type="transmembrane region" description="Helical" evidence="19">
    <location>
        <begin position="244"/>
        <end position="272"/>
    </location>
</feature>
<feature type="transmembrane region" description="Helical" evidence="19">
    <location>
        <begin position="6"/>
        <end position="27"/>
    </location>
</feature>
<dbReference type="GO" id="GO:0060170">
    <property type="term" value="C:ciliary membrane"/>
    <property type="evidence" value="ECO:0007669"/>
    <property type="project" value="UniProtKB-SubCell"/>
</dbReference>
<keyword evidence="5 19" id="KW-0812">Transmembrane</keyword>
<keyword evidence="11" id="KW-0325">Glycoprotein</keyword>
<evidence type="ECO:0000256" key="11">
    <source>
        <dbReference type="ARBA" id="ARBA00023180"/>
    </source>
</evidence>
<feature type="transmembrane region" description="Helical" evidence="19">
    <location>
        <begin position="39"/>
        <end position="57"/>
    </location>
</feature>
<feature type="transmembrane region" description="Helical" evidence="19">
    <location>
        <begin position="83"/>
        <end position="108"/>
    </location>
</feature>
<dbReference type="WormBase" id="B0391.12">
    <property type="protein sequence ID" value="CE33020"/>
    <property type="gene ID" value="WBGene00006289"/>
    <property type="gene designation" value="str-263"/>
</dbReference>
<dbReference type="RefSeq" id="NP_506882.2">
    <property type="nucleotide sequence ID" value="NM_074481.4"/>
</dbReference>
<evidence type="ECO:0000256" key="19">
    <source>
        <dbReference type="SAM" id="Phobius"/>
    </source>
</evidence>
<keyword evidence="7 19" id="KW-1133">Transmembrane helix</keyword>
<evidence type="ECO:0000256" key="3">
    <source>
        <dbReference type="ARBA" id="ARBA00022500"/>
    </source>
</evidence>
<keyword evidence="9 19" id="KW-0472">Membrane</keyword>
<evidence type="ECO:0000256" key="15">
    <source>
        <dbReference type="ARBA" id="ARBA00064300"/>
    </source>
</evidence>
<evidence type="ECO:0000256" key="12">
    <source>
        <dbReference type="ARBA" id="ARBA00023273"/>
    </source>
</evidence>
<comment type="similarity">
    <text evidence="14">Belongs to the nematode receptor-like protein str family.</text>
</comment>
<proteinExistence type="inferred from homology"/>
<dbReference type="InParanoid" id="Q86D26"/>
<evidence type="ECO:0000313" key="22">
    <source>
        <dbReference type="WormBase" id="B0391.12"/>
    </source>
</evidence>
<dbReference type="FunFam" id="1.20.1070.10:FF:000128">
    <property type="entry name" value="Seven TM Receptor"/>
    <property type="match status" value="1"/>
</dbReference>
<feature type="transmembrane region" description="Helical" evidence="19">
    <location>
        <begin position="198"/>
        <end position="223"/>
    </location>
</feature>
<evidence type="ECO:0000256" key="14">
    <source>
        <dbReference type="ARBA" id="ARBA00061678"/>
    </source>
</evidence>
<comment type="function">
    <text evidence="13">An odorant receptor which affects chemotaxis to the volatile odorant diacetyl. Specifies AWA neuronal cell fate via the odr-7 pathway.</text>
</comment>
<dbReference type="GO" id="GO:0005886">
    <property type="term" value="C:plasma membrane"/>
    <property type="evidence" value="ECO:0000318"/>
    <property type="project" value="GO_Central"/>
</dbReference>
<evidence type="ECO:0000256" key="5">
    <source>
        <dbReference type="ARBA" id="ARBA00022692"/>
    </source>
</evidence>
<dbReference type="GO" id="GO:0042048">
    <property type="term" value="P:olfactory behavior"/>
    <property type="evidence" value="ECO:0000318"/>
    <property type="project" value="GO_Central"/>
</dbReference>
<dbReference type="PaxDb" id="6239-B0391.12"/>
<evidence type="ECO:0000256" key="18">
    <source>
        <dbReference type="ARBA" id="ARBA00082489"/>
    </source>
</evidence>
<gene>
    <name evidence="20 22" type="primary">str-263</name>
    <name evidence="22" type="ORF">B0391.12</name>
    <name evidence="20" type="ORF">CELE_B0391.12</name>
</gene>
<dbReference type="GO" id="GO:0006935">
    <property type="term" value="P:chemotaxis"/>
    <property type="evidence" value="ECO:0007669"/>
    <property type="project" value="UniProtKB-KW"/>
</dbReference>
<evidence type="ECO:0000256" key="9">
    <source>
        <dbReference type="ARBA" id="ARBA00023136"/>
    </source>
</evidence>
<evidence type="ECO:0000256" key="10">
    <source>
        <dbReference type="ARBA" id="ARBA00023170"/>
    </source>
</evidence>
<protein>
    <recommendedName>
        <fullName evidence="16">Serpentine receptor class r-10</fullName>
    </recommendedName>
    <alternativeName>
        <fullName evidence="17">Odorant response abnormal protein 10</fullName>
    </alternativeName>
    <alternativeName>
        <fullName evidence="18">Olfactory receptor 10</fullName>
    </alternativeName>
</protein>
<evidence type="ECO:0000256" key="13">
    <source>
        <dbReference type="ARBA" id="ARBA00054965"/>
    </source>
</evidence>
<dbReference type="AGR" id="WB:WBGene00006289"/>
<dbReference type="PANTHER" id="PTHR22943:SF24">
    <property type="entry name" value="SEVEN TM RECEPTOR"/>
    <property type="match status" value="1"/>
</dbReference>
<dbReference type="GO" id="GO:0007186">
    <property type="term" value="P:G protein-coupled receptor signaling pathway"/>
    <property type="evidence" value="ECO:0000318"/>
    <property type="project" value="GO_Central"/>
</dbReference>
<evidence type="ECO:0000256" key="4">
    <source>
        <dbReference type="ARBA" id="ARBA00022606"/>
    </source>
</evidence>
<dbReference type="KEGG" id="cel:CELE_B0391.12"/>
<evidence type="ECO:0000313" key="21">
    <source>
        <dbReference type="Proteomes" id="UP000001940"/>
    </source>
</evidence>
<evidence type="ECO:0000256" key="17">
    <source>
        <dbReference type="ARBA" id="ARBA00078653"/>
    </source>
</evidence>
<sequence>MPARVIFQRFLASLGLLNNAILIILIWKKSPKKLGNYKILMIYIAVFEILYSLLDLLTTPECFSKDSVFLIIINLNSTFVPEFVATCATVAYCSLFGMSLAIFAIHFVYRHLVVEKSPLIFQNHVRKILLLILFTILIGCSWTTSTAYLCGSNIYADEYLTRQYLPLKNLNLPDIKYIGSFFRFPDENGGFHYNWNSFIALSFMLILINLSFLTVFYCGYRIYKTINTLSSISSSAESSLNSQLFWALVFQTIIPVILMHIPACAAFSFSIFDYSFELLGEIPTVTILLYPVLDPLPNFCIIKNYRQAILGFFRCFKPRAGSVQPHTRTV</sequence>
<keyword evidence="2" id="KW-1003">Cell membrane</keyword>
<name>Q86D26_CAEEL</name>
<evidence type="ECO:0000256" key="8">
    <source>
        <dbReference type="ARBA" id="ARBA00023069"/>
    </source>
</evidence>
<dbReference type="AlphaFoldDB" id="Q86D26"/>
<keyword evidence="4" id="KW-0716">Sensory transduction</keyword>
<evidence type="ECO:0000256" key="1">
    <source>
        <dbReference type="ARBA" id="ARBA00004272"/>
    </source>
</evidence>
<keyword evidence="12" id="KW-0966">Cell projection</keyword>
<evidence type="ECO:0000256" key="7">
    <source>
        <dbReference type="ARBA" id="ARBA00022989"/>
    </source>
</evidence>
<dbReference type="CTD" id="181949"/>
<evidence type="ECO:0000256" key="16">
    <source>
        <dbReference type="ARBA" id="ARBA00067967"/>
    </source>
</evidence>
<feature type="transmembrane region" description="Helical" evidence="19">
    <location>
        <begin position="128"/>
        <end position="149"/>
    </location>
</feature>
<dbReference type="GeneID" id="181949"/>
<comment type="subunit">
    <text evidence="15">Interacts with odr-4.</text>
</comment>
<evidence type="ECO:0000313" key="20">
    <source>
        <dbReference type="EMBL" id="CAD60404.1"/>
    </source>
</evidence>
<dbReference type="UCSC" id="B0391.12">
    <property type="organism name" value="c. elegans"/>
</dbReference>
<reference evidence="20 21" key="1">
    <citation type="journal article" date="1998" name="Science">
        <title>Genome sequence of the nematode C. elegans: a platform for investigating biology.</title>
        <authorList>
            <consortium name="The C. elegans sequencing consortium"/>
            <person name="Sulson J.E."/>
            <person name="Waterston R."/>
        </authorList>
    </citation>
    <scope>NUCLEOTIDE SEQUENCE [LARGE SCALE GENOMIC DNA]</scope>
    <source>
        <strain evidence="20 21">Bristol N2</strain>
    </source>
</reference>
<keyword evidence="3" id="KW-0145">Chemotaxis</keyword>